<dbReference type="NCBIfam" id="TIGR01409">
    <property type="entry name" value="TAT_signal_seq"/>
    <property type="match status" value="1"/>
</dbReference>
<dbReference type="InterPro" id="IPR002937">
    <property type="entry name" value="Amino_oxidase"/>
</dbReference>
<name>A0A381MY58_9ZZZZ</name>
<reference evidence="4" key="1">
    <citation type="submission" date="2018-05" db="EMBL/GenBank/DDBJ databases">
        <authorList>
            <person name="Lanie J.A."/>
            <person name="Ng W.-L."/>
            <person name="Kazmierczak K.M."/>
            <person name="Andrzejewski T.M."/>
            <person name="Davidsen T.M."/>
            <person name="Wayne K.J."/>
            <person name="Tettelin H."/>
            <person name="Glass J.I."/>
            <person name="Rusch D."/>
            <person name="Podicherti R."/>
            <person name="Tsui H.-C.T."/>
            <person name="Winkler M.E."/>
        </authorList>
    </citation>
    <scope>NUCLEOTIDE SEQUENCE</scope>
</reference>
<dbReference type="GO" id="GO:0009063">
    <property type="term" value="P:amino acid catabolic process"/>
    <property type="evidence" value="ECO:0007669"/>
    <property type="project" value="TreeGrafter"/>
</dbReference>
<protein>
    <recommendedName>
        <fullName evidence="3">Amine oxidase domain-containing protein</fullName>
    </recommendedName>
</protein>
<dbReference type="GO" id="GO:0001716">
    <property type="term" value="F:L-amino-acid oxidase activity"/>
    <property type="evidence" value="ECO:0007669"/>
    <property type="project" value="TreeGrafter"/>
</dbReference>
<dbReference type="InterPro" id="IPR006311">
    <property type="entry name" value="TAT_signal"/>
</dbReference>
<dbReference type="PROSITE" id="PS51318">
    <property type="entry name" value="TAT"/>
    <property type="match status" value="1"/>
</dbReference>
<organism evidence="4">
    <name type="scientific">marine metagenome</name>
    <dbReference type="NCBI Taxonomy" id="408172"/>
    <lineage>
        <taxon>unclassified sequences</taxon>
        <taxon>metagenomes</taxon>
        <taxon>ecological metagenomes</taxon>
    </lineage>
</organism>
<dbReference type="InterPro" id="IPR019546">
    <property type="entry name" value="TAT_signal_bac_arc"/>
</dbReference>
<dbReference type="InterPro" id="IPR036188">
    <property type="entry name" value="FAD/NAD-bd_sf"/>
</dbReference>
<dbReference type="InterPro" id="IPR050281">
    <property type="entry name" value="Flavin_monoamine_oxidase"/>
</dbReference>
<evidence type="ECO:0000256" key="2">
    <source>
        <dbReference type="ARBA" id="ARBA00023002"/>
    </source>
</evidence>
<gene>
    <name evidence="4" type="ORF">METZ01_LOCUS115</name>
</gene>
<dbReference type="SUPFAM" id="SSF51905">
    <property type="entry name" value="FAD/NAD(P)-binding domain"/>
    <property type="match status" value="1"/>
</dbReference>
<evidence type="ECO:0000259" key="3">
    <source>
        <dbReference type="Pfam" id="PF01593"/>
    </source>
</evidence>
<evidence type="ECO:0000256" key="1">
    <source>
        <dbReference type="ARBA" id="ARBA00001974"/>
    </source>
</evidence>
<proteinExistence type="predicted"/>
<evidence type="ECO:0000313" key="4">
    <source>
        <dbReference type="EMBL" id="SUZ47261.1"/>
    </source>
</evidence>
<comment type="cofactor">
    <cofactor evidence="1">
        <name>FAD</name>
        <dbReference type="ChEBI" id="CHEBI:57692"/>
    </cofactor>
</comment>
<dbReference type="EMBL" id="UINC01000007">
    <property type="protein sequence ID" value="SUZ47261.1"/>
    <property type="molecule type" value="Genomic_DNA"/>
</dbReference>
<dbReference type="SUPFAM" id="SSF54373">
    <property type="entry name" value="FAD-linked reductases, C-terminal domain"/>
    <property type="match status" value="1"/>
</dbReference>
<dbReference type="PRINTS" id="PR00757">
    <property type="entry name" value="AMINEOXDASEF"/>
</dbReference>
<sequence>MESATNQSRLTRRSFLKKAGAITSVAAISPFTISSLLTRSSDDRRILVIGGGLAGLSCAYELDQAGYNVVLLEARSRPGGRVRTYRDPFADHLYAEMGAEYVDSTDTYVRDYCKKFNLKVLPAKQYDGVYVRGKYLTMKGLKSGMDSLPFEGARSGQLFGQEVHYIQKWIDLVKQKGEHSPEVQALDKMSVEQMLKKGGAPKDIIDLYTYTNATESTVAPSKMSALYMVLANTRTTAFSENTVEGRIFGGNDQLPKTFAKKLGAIINYNRPLQRLVFDNNGVTATITENGKRTSIKGINCVLAVPATILRNIKINPGFSAEKTNCIQKQQYGHVMKIAMQYRRRFWDEKNSIGQRVFTDTPLRRIYHFSIDQPGPRGILLTFTSGEDARKLGRLPEENRMRIAQNTCTSIWPEAPQYWENGITKYWNEDPWVKGSYSLAGIGQKGFREILAKREGPVFFAGEHTAVNRASMNGAIESGLRASEELKRAVKV</sequence>
<dbReference type="Pfam" id="PF01593">
    <property type="entry name" value="Amino_oxidase"/>
    <property type="match status" value="1"/>
</dbReference>
<keyword evidence="2" id="KW-0560">Oxidoreductase</keyword>
<dbReference type="PANTHER" id="PTHR10742">
    <property type="entry name" value="FLAVIN MONOAMINE OXIDASE"/>
    <property type="match status" value="1"/>
</dbReference>
<dbReference type="Gene3D" id="3.50.50.60">
    <property type="entry name" value="FAD/NAD(P)-binding domain"/>
    <property type="match status" value="1"/>
</dbReference>
<dbReference type="AlphaFoldDB" id="A0A381MY58"/>
<dbReference type="PANTHER" id="PTHR10742:SF342">
    <property type="entry name" value="AMINE OXIDASE"/>
    <property type="match status" value="1"/>
</dbReference>
<feature type="domain" description="Amine oxidase" evidence="3">
    <location>
        <begin position="53"/>
        <end position="485"/>
    </location>
</feature>
<dbReference type="InterPro" id="IPR001613">
    <property type="entry name" value="Flavin_amine_oxidase"/>
</dbReference>
<accession>A0A381MY58</accession>